<comment type="caution">
    <text evidence="6">The sequence shown here is derived from an EMBL/GenBank/DDBJ whole genome shotgun (WGS) entry which is preliminary data.</text>
</comment>
<dbReference type="Proteomes" id="UP000520814">
    <property type="component" value="Unassembled WGS sequence"/>
</dbReference>
<dbReference type="FunFam" id="3.20.20.100:FF:000004">
    <property type="entry name" value="Oxidoreductase, aldo/keto reductase"/>
    <property type="match status" value="1"/>
</dbReference>
<dbReference type="InterPro" id="IPR023210">
    <property type="entry name" value="NADP_OxRdtase_dom"/>
</dbReference>
<evidence type="ECO:0000313" key="6">
    <source>
        <dbReference type="EMBL" id="MBB6048348.1"/>
    </source>
</evidence>
<dbReference type="GO" id="GO:0005829">
    <property type="term" value="C:cytosol"/>
    <property type="evidence" value="ECO:0007669"/>
    <property type="project" value="UniProtKB-ARBA"/>
</dbReference>
<evidence type="ECO:0000256" key="2">
    <source>
        <dbReference type="ARBA" id="ARBA00022857"/>
    </source>
</evidence>
<evidence type="ECO:0000256" key="4">
    <source>
        <dbReference type="SAM" id="MobiDB-lite"/>
    </source>
</evidence>
<dbReference type="GO" id="GO:0016491">
    <property type="term" value="F:oxidoreductase activity"/>
    <property type="evidence" value="ECO:0007669"/>
    <property type="project" value="UniProtKB-KW"/>
</dbReference>
<reference evidence="6 7" key="1">
    <citation type="submission" date="2020-08" db="EMBL/GenBank/DDBJ databases">
        <title>Genomic Encyclopedia of Type Strains, Phase IV (KMG-IV): sequencing the most valuable type-strain genomes for metagenomic binning, comparative biology and taxonomic classification.</title>
        <authorList>
            <person name="Goeker M."/>
        </authorList>
    </citation>
    <scope>NUCLEOTIDE SEQUENCE [LARGE SCALE GENOMIC DNA]</scope>
    <source>
        <strain evidence="6 7">DSM 23562</strain>
    </source>
</reference>
<feature type="domain" description="NADP-dependent oxidoreductase" evidence="5">
    <location>
        <begin position="18"/>
        <end position="323"/>
    </location>
</feature>
<evidence type="ECO:0000313" key="7">
    <source>
        <dbReference type="Proteomes" id="UP000520814"/>
    </source>
</evidence>
<protein>
    <submittedName>
        <fullName evidence="6">Aryl-alcohol dehydrogenase-like predicted oxidoreductase</fullName>
    </submittedName>
</protein>
<dbReference type="PANTHER" id="PTHR43364">
    <property type="entry name" value="NADH-SPECIFIC METHYLGLYOXAL REDUCTASE-RELATED"/>
    <property type="match status" value="1"/>
</dbReference>
<accession>A0A7W9W4B7</accession>
<comment type="similarity">
    <text evidence="1">Belongs to the shaker potassium channel beta subunit family.</text>
</comment>
<evidence type="ECO:0000259" key="5">
    <source>
        <dbReference type="Pfam" id="PF00248"/>
    </source>
</evidence>
<gene>
    <name evidence="6" type="ORF">HNQ39_000110</name>
</gene>
<dbReference type="AlphaFoldDB" id="A0A7W9W4B7"/>
<dbReference type="RefSeq" id="WP_184191855.1">
    <property type="nucleotide sequence ID" value="NZ_JACHGW010000001.1"/>
</dbReference>
<feature type="region of interest" description="Disordered" evidence="4">
    <location>
        <begin position="229"/>
        <end position="252"/>
    </location>
</feature>
<keyword evidence="3" id="KW-0560">Oxidoreductase</keyword>
<proteinExistence type="inferred from homology"/>
<name>A0A7W9W4B7_ARMRO</name>
<dbReference type="PANTHER" id="PTHR43364:SF4">
    <property type="entry name" value="NAD(P)-LINKED OXIDOREDUCTASE SUPERFAMILY PROTEIN"/>
    <property type="match status" value="1"/>
</dbReference>
<keyword evidence="2" id="KW-0521">NADP</keyword>
<dbReference type="SUPFAM" id="SSF51430">
    <property type="entry name" value="NAD(P)-linked oxidoreductase"/>
    <property type="match status" value="1"/>
</dbReference>
<sequence length="352" mass="38631">MQLDHYRLLGRSGLRVSPIALGTMTFGPDWGWGADASESRKQLDLYAERGGNFIDTANFYTEGTSEKFLGEFLQGQRDRFVVATKYTLNLRDGDPNGGGNHRKSLVQNVNASLQRLQTDYIDLLWVHMDDGITPLEETMRALDDVVRQGKVLYVGISDMPAWRVARANTLAEWRGWSPFIGLQVEYSLAERTVERELIPMARELGLGVTPWSPLAQGVLSGRYTQADLASSAPTSGGTSEGRHERNKTNGRLNARTLAIANEAKAIAEELGATTVQVALRWLLEQPGVTSPIIGARTAAQLEDSLGCFGVNLAPEHYARLNAVSAIELGFPQSFLSQDYVKKFMSGGTTILP</sequence>
<dbReference type="Pfam" id="PF00248">
    <property type="entry name" value="Aldo_ket_red"/>
    <property type="match status" value="1"/>
</dbReference>
<dbReference type="PRINTS" id="PR01577">
    <property type="entry name" value="KCNABCHANNEL"/>
</dbReference>
<dbReference type="InterPro" id="IPR005399">
    <property type="entry name" value="K_chnl_volt-dep_bsu_KCNAB-rel"/>
</dbReference>
<evidence type="ECO:0000256" key="3">
    <source>
        <dbReference type="ARBA" id="ARBA00023002"/>
    </source>
</evidence>
<evidence type="ECO:0000256" key="1">
    <source>
        <dbReference type="ARBA" id="ARBA00006515"/>
    </source>
</evidence>
<organism evidence="6 7">
    <name type="scientific">Armatimonas rosea</name>
    <dbReference type="NCBI Taxonomy" id="685828"/>
    <lineage>
        <taxon>Bacteria</taxon>
        <taxon>Bacillati</taxon>
        <taxon>Armatimonadota</taxon>
        <taxon>Armatimonadia</taxon>
        <taxon>Armatimonadales</taxon>
        <taxon>Armatimonadaceae</taxon>
        <taxon>Armatimonas</taxon>
    </lineage>
</organism>
<dbReference type="EMBL" id="JACHGW010000001">
    <property type="protein sequence ID" value="MBB6048348.1"/>
    <property type="molecule type" value="Genomic_DNA"/>
</dbReference>
<keyword evidence="7" id="KW-1185">Reference proteome</keyword>
<dbReference type="CDD" id="cd19080">
    <property type="entry name" value="AKR_AKR9A_9B"/>
    <property type="match status" value="1"/>
</dbReference>
<dbReference type="InterPro" id="IPR036812">
    <property type="entry name" value="NAD(P)_OxRdtase_dom_sf"/>
</dbReference>
<dbReference type="InterPro" id="IPR050523">
    <property type="entry name" value="AKR_Detox_Biosynth"/>
</dbReference>
<dbReference type="Gene3D" id="3.20.20.100">
    <property type="entry name" value="NADP-dependent oxidoreductase domain"/>
    <property type="match status" value="1"/>
</dbReference>